<evidence type="ECO:0000256" key="1">
    <source>
        <dbReference type="SAM" id="Phobius"/>
    </source>
</evidence>
<evidence type="ECO:0000313" key="3">
    <source>
        <dbReference type="EMBL" id="MCQ4165408.1"/>
    </source>
</evidence>
<dbReference type="PANTHER" id="PTHR31061:SF24">
    <property type="entry name" value="LD22376P"/>
    <property type="match status" value="1"/>
</dbReference>
<feature type="transmembrane region" description="Helical" evidence="1">
    <location>
        <begin position="228"/>
        <end position="249"/>
    </location>
</feature>
<keyword evidence="1" id="KW-1133">Transmembrane helix</keyword>
<keyword evidence="1" id="KW-0812">Transmembrane</keyword>
<organism evidence="3 4">
    <name type="scientific">Tahibacter harae</name>
    <dbReference type="NCBI Taxonomy" id="2963937"/>
    <lineage>
        <taxon>Bacteria</taxon>
        <taxon>Pseudomonadati</taxon>
        <taxon>Pseudomonadota</taxon>
        <taxon>Gammaproteobacteria</taxon>
        <taxon>Lysobacterales</taxon>
        <taxon>Rhodanobacteraceae</taxon>
        <taxon>Tahibacter</taxon>
    </lineage>
</organism>
<dbReference type="Proteomes" id="UP001165498">
    <property type="component" value="Unassembled WGS sequence"/>
</dbReference>
<dbReference type="RefSeq" id="WP_255914576.1">
    <property type="nucleotide sequence ID" value="NZ_JANFQO010000009.1"/>
</dbReference>
<proteinExistence type="predicted"/>
<feature type="transmembrane region" description="Helical" evidence="1">
    <location>
        <begin position="261"/>
        <end position="280"/>
    </location>
</feature>
<dbReference type="InterPro" id="IPR012429">
    <property type="entry name" value="HGSNAT_cat"/>
</dbReference>
<evidence type="ECO:0000313" key="4">
    <source>
        <dbReference type="Proteomes" id="UP001165498"/>
    </source>
</evidence>
<dbReference type="PANTHER" id="PTHR31061">
    <property type="entry name" value="LD22376P"/>
    <property type="match status" value="1"/>
</dbReference>
<sequence length="365" mass="38943">MPAATAPRFASVDILRGLTVAAMLLVNNAGDWGHVFPWLEHAAWHGCQPADYIFPLFLFVAGASLSLALEPQLARGAEPAALRRAVLLRALRLVGVGLLLHLAAALLIPERAFRLAGVLQRIGLCLAVAGPAALYLRPRGQWLLFAALLAGYSLLLFFGGTAQADNWNVRVDSALLGRYAYQFDPASGRAFDPEGVLSTLGAIASTVLGLRAGSWLRAGAVAAGGSRIASPLLYAGVAAAAAGLALSFWQPFNKALWTPGYVLWTGGAGLLLLALLHRLVDLRGLWLPGRALGLNAILAYAGSWLMVCLLAAFGADTWLYQHAFASWITPLAGPRAASAAWACAVVAVWWGVAVWLHRRRWYWKV</sequence>
<name>A0ABT1QSY7_9GAMM</name>
<comment type="caution">
    <text evidence="3">The sequence shown here is derived from an EMBL/GenBank/DDBJ whole genome shotgun (WGS) entry which is preliminary data.</text>
</comment>
<feature type="transmembrane region" description="Helical" evidence="1">
    <location>
        <begin position="90"/>
        <end position="109"/>
    </location>
</feature>
<gene>
    <name evidence="3" type="ORF">NM961_11870</name>
</gene>
<dbReference type="Pfam" id="PF07786">
    <property type="entry name" value="HGSNAT_cat"/>
    <property type="match status" value="1"/>
</dbReference>
<feature type="transmembrane region" description="Helical" evidence="1">
    <location>
        <begin position="115"/>
        <end position="136"/>
    </location>
</feature>
<feature type="transmembrane region" description="Helical" evidence="1">
    <location>
        <begin position="52"/>
        <end position="69"/>
    </location>
</feature>
<feature type="transmembrane region" description="Helical" evidence="1">
    <location>
        <begin position="143"/>
        <end position="162"/>
    </location>
</feature>
<keyword evidence="4" id="KW-1185">Reference proteome</keyword>
<accession>A0ABT1QSY7</accession>
<feature type="domain" description="Heparan-alpha-glucosaminide N-acetyltransferase catalytic" evidence="2">
    <location>
        <begin position="8"/>
        <end position="151"/>
    </location>
</feature>
<dbReference type="EMBL" id="JANFQO010000009">
    <property type="protein sequence ID" value="MCQ4165408.1"/>
    <property type="molecule type" value="Genomic_DNA"/>
</dbReference>
<feature type="transmembrane region" description="Helical" evidence="1">
    <location>
        <begin position="335"/>
        <end position="356"/>
    </location>
</feature>
<evidence type="ECO:0000259" key="2">
    <source>
        <dbReference type="Pfam" id="PF07786"/>
    </source>
</evidence>
<keyword evidence="1" id="KW-0472">Membrane</keyword>
<protein>
    <submittedName>
        <fullName evidence="3">Heparan-alpha-glucosaminide N-acetyltransferase domain-containing protein</fullName>
    </submittedName>
</protein>
<feature type="transmembrane region" description="Helical" evidence="1">
    <location>
        <begin position="292"/>
        <end position="315"/>
    </location>
</feature>
<reference evidence="3" key="1">
    <citation type="submission" date="2022-07" db="EMBL/GenBank/DDBJ databases">
        <title>Tahibacter sp., a new gammaproteobacterium isolated from the silt sample collected at pig farm.</title>
        <authorList>
            <person name="Chen H."/>
        </authorList>
    </citation>
    <scope>NUCLEOTIDE SEQUENCE</scope>
    <source>
        <strain evidence="3">P2K</strain>
    </source>
</reference>
<feature type="transmembrane region" description="Helical" evidence="1">
    <location>
        <begin position="195"/>
        <end position="216"/>
    </location>
</feature>